<evidence type="ECO:0000256" key="7">
    <source>
        <dbReference type="ARBA" id="ARBA00022786"/>
    </source>
</evidence>
<evidence type="ECO:0000256" key="4">
    <source>
        <dbReference type="ARBA" id="ARBA00022723"/>
    </source>
</evidence>
<gene>
    <name evidence="13" type="ORF">NLJ89_g2762</name>
</gene>
<feature type="region of interest" description="Disordered" evidence="10">
    <location>
        <begin position="174"/>
        <end position="194"/>
    </location>
</feature>
<evidence type="ECO:0000256" key="6">
    <source>
        <dbReference type="ARBA" id="ARBA00022771"/>
    </source>
</evidence>
<feature type="domain" description="RING-type" evidence="11">
    <location>
        <begin position="714"/>
        <end position="755"/>
    </location>
</feature>
<dbReference type="InterPro" id="IPR001841">
    <property type="entry name" value="Znf_RING"/>
</dbReference>
<feature type="domain" description="RING-type" evidence="12">
    <location>
        <begin position="710"/>
        <end position="917"/>
    </location>
</feature>
<dbReference type="PROSITE" id="PS50089">
    <property type="entry name" value="ZF_RING_2"/>
    <property type="match status" value="1"/>
</dbReference>
<keyword evidence="4" id="KW-0479">Metal-binding</keyword>
<keyword evidence="14" id="KW-1185">Reference proteome</keyword>
<dbReference type="InterPro" id="IPR002867">
    <property type="entry name" value="IBR_dom"/>
</dbReference>
<evidence type="ECO:0000256" key="1">
    <source>
        <dbReference type="ARBA" id="ARBA00001798"/>
    </source>
</evidence>
<dbReference type="InterPro" id="IPR031127">
    <property type="entry name" value="E3_UB_ligase_RBR"/>
</dbReference>
<dbReference type="Pfam" id="PF26200">
    <property type="entry name" value="Rcat_RNF216"/>
    <property type="match status" value="1"/>
</dbReference>
<dbReference type="GO" id="GO:0061630">
    <property type="term" value="F:ubiquitin protein ligase activity"/>
    <property type="evidence" value="ECO:0007669"/>
    <property type="project" value="UniProtKB-EC"/>
</dbReference>
<keyword evidence="7" id="KW-0833">Ubl conjugation pathway</keyword>
<evidence type="ECO:0000256" key="9">
    <source>
        <dbReference type="PROSITE-ProRule" id="PRU00175"/>
    </source>
</evidence>
<evidence type="ECO:0000256" key="2">
    <source>
        <dbReference type="ARBA" id="ARBA00012251"/>
    </source>
</evidence>
<reference evidence="13" key="1">
    <citation type="submission" date="2022-07" db="EMBL/GenBank/DDBJ databases">
        <title>Genome Sequence of Agrocybe chaxingu.</title>
        <authorList>
            <person name="Buettner E."/>
        </authorList>
    </citation>
    <scope>NUCLEOTIDE SEQUENCE</scope>
    <source>
        <strain evidence="13">MP-N11</strain>
    </source>
</reference>
<dbReference type="EC" id="2.3.2.31" evidence="2"/>
<dbReference type="CDD" id="cd20335">
    <property type="entry name" value="BRcat_RBR"/>
    <property type="match status" value="1"/>
</dbReference>
<dbReference type="PROSITE" id="PS51873">
    <property type="entry name" value="TRIAD"/>
    <property type="match status" value="1"/>
</dbReference>
<dbReference type="InterPro" id="IPR013083">
    <property type="entry name" value="Znf_RING/FYVE/PHD"/>
</dbReference>
<feature type="compositionally biased region" description="Polar residues" evidence="10">
    <location>
        <begin position="45"/>
        <end position="57"/>
    </location>
</feature>
<evidence type="ECO:0000313" key="14">
    <source>
        <dbReference type="Proteomes" id="UP001148786"/>
    </source>
</evidence>
<dbReference type="Gene3D" id="1.20.120.1750">
    <property type="match status" value="1"/>
</dbReference>
<dbReference type="EMBL" id="JANKHO010000180">
    <property type="protein sequence ID" value="KAJ3513769.1"/>
    <property type="molecule type" value="Genomic_DNA"/>
</dbReference>
<dbReference type="PANTHER" id="PTHR11685">
    <property type="entry name" value="RBR FAMILY RING FINGER AND IBR DOMAIN-CONTAINING"/>
    <property type="match status" value="1"/>
</dbReference>
<evidence type="ECO:0000256" key="5">
    <source>
        <dbReference type="ARBA" id="ARBA00022737"/>
    </source>
</evidence>
<dbReference type="GO" id="GO:0016567">
    <property type="term" value="P:protein ubiquitination"/>
    <property type="evidence" value="ECO:0007669"/>
    <property type="project" value="InterPro"/>
</dbReference>
<comment type="catalytic activity">
    <reaction evidence="1">
        <text>[E2 ubiquitin-conjugating enzyme]-S-ubiquitinyl-L-cysteine + [acceptor protein]-L-lysine = [E2 ubiquitin-conjugating enzyme]-L-cysteine + [acceptor protein]-N(6)-ubiquitinyl-L-lysine.</text>
        <dbReference type="EC" id="2.3.2.31"/>
    </reaction>
</comment>
<dbReference type="Gene3D" id="3.30.40.10">
    <property type="entry name" value="Zinc/RING finger domain, C3HC4 (zinc finger)"/>
    <property type="match status" value="1"/>
</dbReference>
<dbReference type="SMART" id="SM00647">
    <property type="entry name" value="IBR"/>
    <property type="match status" value="1"/>
</dbReference>
<keyword evidence="3" id="KW-0808">Transferase</keyword>
<evidence type="ECO:0000256" key="3">
    <source>
        <dbReference type="ARBA" id="ARBA00022679"/>
    </source>
</evidence>
<dbReference type="Pfam" id="PF13445">
    <property type="entry name" value="zf-RING_UBOX"/>
    <property type="match status" value="1"/>
</dbReference>
<evidence type="ECO:0000259" key="12">
    <source>
        <dbReference type="PROSITE" id="PS51873"/>
    </source>
</evidence>
<dbReference type="OrthoDB" id="1431934at2759"/>
<dbReference type="SUPFAM" id="SSF57850">
    <property type="entry name" value="RING/U-box"/>
    <property type="match status" value="3"/>
</dbReference>
<comment type="caution">
    <text evidence="13">The sequence shown here is derived from an EMBL/GenBank/DDBJ whole genome shotgun (WGS) entry which is preliminary data.</text>
</comment>
<dbReference type="GO" id="GO:0008270">
    <property type="term" value="F:zinc ion binding"/>
    <property type="evidence" value="ECO:0007669"/>
    <property type="project" value="UniProtKB-KW"/>
</dbReference>
<keyword evidence="8" id="KW-0862">Zinc</keyword>
<dbReference type="InterPro" id="IPR044066">
    <property type="entry name" value="TRIAD_supradom"/>
</dbReference>
<keyword evidence="6 9" id="KW-0863">Zinc-finger</keyword>
<dbReference type="Proteomes" id="UP001148786">
    <property type="component" value="Unassembled WGS sequence"/>
</dbReference>
<protein>
    <recommendedName>
        <fullName evidence="2">RBR-type E3 ubiquitin transferase</fullName>
        <ecNumber evidence="2">2.3.2.31</ecNumber>
    </recommendedName>
</protein>
<dbReference type="AlphaFoldDB" id="A0A9W8K677"/>
<dbReference type="Pfam" id="PF01485">
    <property type="entry name" value="IBR"/>
    <property type="match status" value="1"/>
</dbReference>
<evidence type="ECO:0000256" key="8">
    <source>
        <dbReference type="ARBA" id="ARBA00022833"/>
    </source>
</evidence>
<keyword evidence="5" id="KW-0677">Repeat</keyword>
<evidence type="ECO:0000313" key="13">
    <source>
        <dbReference type="EMBL" id="KAJ3513769.1"/>
    </source>
</evidence>
<dbReference type="PROSITE" id="PS00518">
    <property type="entry name" value="ZF_RING_1"/>
    <property type="match status" value="1"/>
</dbReference>
<evidence type="ECO:0000259" key="11">
    <source>
        <dbReference type="PROSITE" id="PS50089"/>
    </source>
</evidence>
<name>A0A9W8K677_9AGAR</name>
<feature type="region of interest" description="Disordered" evidence="10">
    <location>
        <begin position="1"/>
        <end position="95"/>
    </location>
</feature>
<dbReference type="CDD" id="cd22584">
    <property type="entry name" value="Rcat_RBR_unk"/>
    <property type="match status" value="1"/>
</dbReference>
<feature type="compositionally biased region" description="Basic and acidic residues" evidence="10">
    <location>
        <begin position="1"/>
        <end position="10"/>
    </location>
</feature>
<organism evidence="13 14">
    <name type="scientific">Agrocybe chaxingu</name>
    <dbReference type="NCBI Taxonomy" id="84603"/>
    <lineage>
        <taxon>Eukaryota</taxon>
        <taxon>Fungi</taxon>
        <taxon>Dikarya</taxon>
        <taxon>Basidiomycota</taxon>
        <taxon>Agaricomycotina</taxon>
        <taxon>Agaricomycetes</taxon>
        <taxon>Agaricomycetidae</taxon>
        <taxon>Agaricales</taxon>
        <taxon>Agaricineae</taxon>
        <taxon>Strophariaceae</taxon>
        <taxon>Agrocybe</taxon>
    </lineage>
</organism>
<accession>A0A9W8K677</accession>
<dbReference type="InterPro" id="IPR017907">
    <property type="entry name" value="Znf_RING_CS"/>
</dbReference>
<dbReference type="InterPro" id="IPR027370">
    <property type="entry name" value="Znf-RING_euk"/>
</dbReference>
<evidence type="ECO:0000256" key="10">
    <source>
        <dbReference type="SAM" id="MobiDB-lite"/>
    </source>
</evidence>
<sequence>MPKVTHDSTVTRKVTNIGDPGSSSHRHRRSGFEDDVGSSPRFQLASLQVISSLSTPISRRRTPRVPTDESDERREESATHGEQNPSPYANLSGGDPDPYLPWALLAGNSSRIERAKQETYARVQAFRELGLRRRREEAGHFEETTGEDQERLREQREAFMQEVRQRRSLELEAKMQQKKERLDKERARKEMDDARRRCKMEMQVKRKQEAATIGQYVVLDSSLVTCRAGLAIFQVIPGFELCRMTMKNLPLDVKRDDIRAIFSQKGISPVDYCVLDSKEVDGKMETGVLVNVVQRSTVRRTLDGAVLCGRVISLHLNDSPSWTMGSMKKEPTILAVFWTLPVQTLIATYDTPAEAVRQARWLNGKTWKGHQISACWEQGHSKASSLGHAMDFRTVELSGCRLGAESDPEFVQFVGAPSRFIIPDPTATTWHHTAIADVRKHLTKCIGAQMQTLEVSITETGESLVRVEFKDWEGLKAAHASMDGRSIGGGPTLTATRPGHIQYSIKIPAQQYAAQKKLWDVLSKPDPITKAYVRVQIENSSTVEIRLFGADPKTMGIFKVKVENLAAGEQLGPEYWYSAFASEDRSKDFLDYIRLATGAYAKGDVKALALRIYGEPRAIEKAQVLIKSYVGRMAGIQTRTTLDRDSVGFFVREGLGRLKELLGEDNVGFNLDAEVCTITTKGEEAKHHLRRLIDESKSQMQFEDQLPGAVGRTCPICYDDVLNPEQLGCGHTYCSGCLKHFLHSAVDADRFPLVCMGEDGKCSVPISIPFLHRFLPLQVFQQLIEAAFRSYLQRHAQELKYCPTPDCKQIYRVRQEVDAMHCPSCLSTVCPRCSEEGHEGMTCEERRIYKDPAEQERLNVELAAGRGYKRCPRCSVWIEKIDGCNHMSCKCGSHVPYNQKLKRWVHWYVAESLELKL</sequence>
<feature type="compositionally biased region" description="Polar residues" evidence="10">
    <location>
        <begin position="80"/>
        <end position="89"/>
    </location>
</feature>
<proteinExistence type="predicted"/>